<feature type="domain" description="Glycoside hydrolase family 9" evidence="10">
    <location>
        <begin position="24"/>
        <end position="440"/>
    </location>
</feature>
<dbReference type="InterPro" id="IPR012341">
    <property type="entry name" value="6hp_glycosidase-like_sf"/>
</dbReference>
<organism evidence="11 12">
    <name type="scientific">Pseudolycoriella hygida</name>
    <dbReference type="NCBI Taxonomy" id="35572"/>
    <lineage>
        <taxon>Eukaryota</taxon>
        <taxon>Metazoa</taxon>
        <taxon>Ecdysozoa</taxon>
        <taxon>Arthropoda</taxon>
        <taxon>Hexapoda</taxon>
        <taxon>Insecta</taxon>
        <taxon>Pterygota</taxon>
        <taxon>Neoptera</taxon>
        <taxon>Endopterygota</taxon>
        <taxon>Diptera</taxon>
        <taxon>Nematocera</taxon>
        <taxon>Sciaroidea</taxon>
        <taxon>Sciaridae</taxon>
        <taxon>Pseudolycoriella</taxon>
    </lineage>
</organism>
<keyword evidence="5" id="KW-0136">Cellulose degradation</keyword>
<dbReference type="GO" id="GO:0030245">
    <property type="term" value="P:cellulose catabolic process"/>
    <property type="evidence" value="ECO:0007669"/>
    <property type="project" value="UniProtKB-KW"/>
</dbReference>
<comment type="catalytic activity">
    <reaction evidence="1">
        <text>Endohydrolysis of (1-&gt;4)-beta-D-glucosidic linkages in cellulose, lichenin and cereal beta-D-glucans.</text>
        <dbReference type="EC" id="3.2.1.4"/>
    </reaction>
</comment>
<dbReference type="EMBL" id="WJQU01000002">
    <property type="protein sequence ID" value="KAJ6643786.1"/>
    <property type="molecule type" value="Genomic_DNA"/>
</dbReference>
<reference evidence="11" key="1">
    <citation type="submission" date="2022-07" db="EMBL/GenBank/DDBJ databases">
        <authorList>
            <person name="Trinca V."/>
            <person name="Uliana J.V.C."/>
            <person name="Torres T.T."/>
            <person name="Ward R.J."/>
            <person name="Monesi N."/>
        </authorList>
    </citation>
    <scope>NUCLEOTIDE SEQUENCE</scope>
    <source>
        <strain evidence="11">HSMRA1968</strain>
        <tissue evidence="11">Whole embryos</tissue>
    </source>
</reference>
<dbReference type="AlphaFoldDB" id="A0A9Q0N598"/>
<keyword evidence="9" id="KW-0732">Signal</keyword>
<evidence type="ECO:0000313" key="11">
    <source>
        <dbReference type="EMBL" id="KAJ6643786.1"/>
    </source>
</evidence>
<evidence type="ECO:0000256" key="6">
    <source>
        <dbReference type="ARBA" id="ARBA00023277"/>
    </source>
</evidence>
<comment type="caution">
    <text evidence="11">The sequence shown here is derived from an EMBL/GenBank/DDBJ whole genome shotgun (WGS) entry which is preliminary data.</text>
</comment>
<comment type="similarity">
    <text evidence="2">Belongs to the glycosyl hydrolase 9 (cellulase E) family.</text>
</comment>
<name>A0A9Q0N598_9DIPT</name>
<feature type="chain" id="PRO_5040294562" description="cellulase" evidence="9">
    <location>
        <begin position="20"/>
        <end position="489"/>
    </location>
</feature>
<dbReference type="SUPFAM" id="SSF48208">
    <property type="entry name" value="Six-hairpin glycosidases"/>
    <property type="match status" value="1"/>
</dbReference>
<evidence type="ECO:0000259" key="10">
    <source>
        <dbReference type="Pfam" id="PF00759"/>
    </source>
</evidence>
<evidence type="ECO:0000256" key="5">
    <source>
        <dbReference type="ARBA" id="ARBA00023001"/>
    </source>
</evidence>
<proteinExistence type="inferred from homology"/>
<dbReference type="InterPro" id="IPR008928">
    <property type="entry name" value="6-hairpin_glycosidase_sf"/>
</dbReference>
<evidence type="ECO:0000256" key="7">
    <source>
        <dbReference type="ARBA" id="ARBA00023295"/>
    </source>
</evidence>
<sequence length="489" mass="54584">MNLTPAIVLIAASFSLISCQKYNYTEVIEKSLLFYEAQRSGKLPANNRIPWRGDSMLNDKDGDVDLTGGYFDAGDHVKFNFPLAWAISTLAMGGIDFKSGYTSAGQFDYLLDAVKWGADYFFKCHTGETELYVQVGDATADHNWWDLPERWTDVRPTYKVTAERPGSDIAGETSALFSAASILFRGINDTYSNELLDHAKSLYEFAMAYRGKYSDSVPEATPYYTSNGFADELVWAASWLFRATNDIRYRTDADDLIVEYDLSSATGFSWDSKISGADVNLYETTHEEKYAKRIISFCDDTIDNTPRTPKGLVFIFEWGSLRALSNVIFICLQAARMGINDEKYIDFATSQIDLMLGDWGRSFVCGFGNDPPIRPHHRSSSCPNPPETCGWSFFNSELPNANILYGALVGGPNLLDEYEDVRNDAVKNEVAVDYNAAFQGSIAALKQFSENDDGENGDNGGNGLTFNYQIALGLLMVQVTITFLMQRNR</sequence>
<keyword evidence="7" id="KW-0326">Glycosidase</keyword>
<keyword evidence="4" id="KW-0378">Hydrolase</keyword>
<accession>A0A9Q0N598</accession>
<dbReference type="EC" id="3.2.1.4" evidence="3"/>
<evidence type="ECO:0000256" key="3">
    <source>
        <dbReference type="ARBA" id="ARBA00012601"/>
    </source>
</evidence>
<evidence type="ECO:0000256" key="2">
    <source>
        <dbReference type="ARBA" id="ARBA00007072"/>
    </source>
</evidence>
<dbReference type="PANTHER" id="PTHR22298">
    <property type="entry name" value="ENDO-1,4-BETA-GLUCANASE"/>
    <property type="match status" value="1"/>
</dbReference>
<keyword evidence="12" id="KW-1185">Reference proteome</keyword>
<keyword evidence="8" id="KW-0624">Polysaccharide degradation</keyword>
<dbReference type="Pfam" id="PF00759">
    <property type="entry name" value="Glyco_hydro_9"/>
    <property type="match status" value="1"/>
</dbReference>
<evidence type="ECO:0000256" key="1">
    <source>
        <dbReference type="ARBA" id="ARBA00000966"/>
    </source>
</evidence>
<protein>
    <recommendedName>
        <fullName evidence="3">cellulase</fullName>
        <ecNumber evidence="3">3.2.1.4</ecNumber>
    </recommendedName>
</protein>
<evidence type="ECO:0000313" key="12">
    <source>
        <dbReference type="Proteomes" id="UP001151699"/>
    </source>
</evidence>
<dbReference type="Proteomes" id="UP001151699">
    <property type="component" value="Chromosome B"/>
</dbReference>
<keyword evidence="6" id="KW-0119">Carbohydrate metabolism</keyword>
<evidence type="ECO:0000256" key="8">
    <source>
        <dbReference type="ARBA" id="ARBA00023326"/>
    </source>
</evidence>
<evidence type="ECO:0000256" key="4">
    <source>
        <dbReference type="ARBA" id="ARBA00022801"/>
    </source>
</evidence>
<gene>
    <name evidence="11" type="primary">celD_4</name>
    <name evidence="11" type="ORF">Bhyg_08751</name>
</gene>
<dbReference type="InterPro" id="IPR001701">
    <property type="entry name" value="Glyco_hydro_9"/>
</dbReference>
<evidence type="ECO:0000256" key="9">
    <source>
        <dbReference type="SAM" id="SignalP"/>
    </source>
</evidence>
<dbReference type="Gene3D" id="1.50.10.10">
    <property type="match status" value="1"/>
</dbReference>
<dbReference type="GO" id="GO:0008810">
    <property type="term" value="F:cellulase activity"/>
    <property type="evidence" value="ECO:0007669"/>
    <property type="project" value="UniProtKB-EC"/>
</dbReference>
<feature type="signal peptide" evidence="9">
    <location>
        <begin position="1"/>
        <end position="19"/>
    </location>
</feature>
<dbReference type="OrthoDB" id="10257085at2759"/>